<keyword evidence="3" id="KW-1185">Reference proteome</keyword>
<evidence type="ECO:0000313" key="2">
    <source>
        <dbReference type="EMBL" id="MFI6505955.1"/>
    </source>
</evidence>
<evidence type="ECO:0000313" key="3">
    <source>
        <dbReference type="Proteomes" id="UP001612741"/>
    </source>
</evidence>
<evidence type="ECO:0000256" key="1">
    <source>
        <dbReference type="SAM" id="MobiDB-lite"/>
    </source>
</evidence>
<organism evidence="2 3">
    <name type="scientific">Nonomuraea typhae</name>
    <dbReference type="NCBI Taxonomy" id="2603600"/>
    <lineage>
        <taxon>Bacteria</taxon>
        <taxon>Bacillati</taxon>
        <taxon>Actinomycetota</taxon>
        <taxon>Actinomycetes</taxon>
        <taxon>Streptosporangiales</taxon>
        <taxon>Streptosporangiaceae</taxon>
        <taxon>Nonomuraea</taxon>
    </lineage>
</organism>
<reference evidence="2 3" key="1">
    <citation type="submission" date="2024-10" db="EMBL/GenBank/DDBJ databases">
        <title>The Natural Products Discovery Center: Release of the First 8490 Sequenced Strains for Exploring Actinobacteria Biosynthetic Diversity.</title>
        <authorList>
            <person name="Kalkreuter E."/>
            <person name="Kautsar S.A."/>
            <person name="Yang D."/>
            <person name="Bader C.D."/>
            <person name="Teijaro C.N."/>
            <person name="Fluegel L."/>
            <person name="Davis C.M."/>
            <person name="Simpson J.R."/>
            <person name="Lauterbach L."/>
            <person name="Steele A.D."/>
            <person name="Gui C."/>
            <person name="Meng S."/>
            <person name="Li G."/>
            <person name="Viehrig K."/>
            <person name="Ye F."/>
            <person name="Su P."/>
            <person name="Kiefer A.F."/>
            <person name="Nichols A."/>
            <person name="Cepeda A.J."/>
            <person name="Yan W."/>
            <person name="Fan B."/>
            <person name="Jiang Y."/>
            <person name="Adhikari A."/>
            <person name="Zheng C.-J."/>
            <person name="Schuster L."/>
            <person name="Cowan T.M."/>
            <person name="Smanski M.J."/>
            <person name="Chevrette M.G."/>
            <person name="De Carvalho L.P.S."/>
            <person name="Shen B."/>
        </authorList>
    </citation>
    <scope>NUCLEOTIDE SEQUENCE [LARGE SCALE GENOMIC DNA]</scope>
    <source>
        <strain evidence="2 3">NPDC050545</strain>
    </source>
</reference>
<feature type="region of interest" description="Disordered" evidence="1">
    <location>
        <begin position="1"/>
        <end position="36"/>
    </location>
</feature>
<protein>
    <submittedName>
        <fullName evidence="2">Uncharacterized protein</fullName>
    </submittedName>
</protein>
<dbReference type="EMBL" id="JBITGY010000036">
    <property type="protein sequence ID" value="MFI6505955.1"/>
    <property type="molecule type" value="Genomic_DNA"/>
</dbReference>
<dbReference type="Proteomes" id="UP001612741">
    <property type="component" value="Unassembled WGS sequence"/>
</dbReference>
<name>A0ABW7ZDP6_9ACTN</name>
<comment type="caution">
    <text evidence="2">The sequence shown here is derived from an EMBL/GenBank/DDBJ whole genome shotgun (WGS) entry which is preliminary data.</text>
</comment>
<gene>
    <name evidence="2" type="ORF">ACIBG2_51910</name>
</gene>
<proteinExistence type="predicted"/>
<accession>A0ABW7ZDP6</accession>
<dbReference type="RefSeq" id="WP_397092426.1">
    <property type="nucleotide sequence ID" value="NZ_JBITGY010000036.1"/>
</dbReference>
<sequence length="127" mass="14115">MKVMERQGRRSLALGTRADQFSPPDRHSMGEQHALSPTLRKHRACLDRCSRNHLGACDGTTTTATAEPAPPPALTAQGDWALIGYYGLELVCEAIKDDASDRGHPTEPNDGCHYWSGKGWYFFIWVE</sequence>